<keyword evidence="2" id="KW-0597">Phosphoprotein</keyword>
<dbReference type="Proteomes" id="UP000683000">
    <property type="component" value="Unassembled WGS sequence"/>
</dbReference>
<dbReference type="AlphaFoldDB" id="A0A8I2YG16"/>
<evidence type="ECO:0000313" key="4">
    <source>
        <dbReference type="Proteomes" id="UP000683000"/>
    </source>
</evidence>
<dbReference type="SUPFAM" id="SSF51735">
    <property type="entry name" value="NAD(P)-binding Rossmann-fold domains"/>
    <property type="match status" value="1"/>
</dbReference>
<dbReference type="OrthoDB" id="429813at2759"/>
<dbReference type="PANTHER" id="PTHR43439:SF2">
    <property type="entry name" value="ENZYME, PUTATIVE (JCVI)-RELATED"/>
    <property type="match status" value="1"/>
</dbReference>
<dbReference type="EMBL" id="JAGFBS010000038">
    <property type="protein sequence ID" value="KAG6371190.1"/>
    <property type="molecule type" value="Genomic_DNA"/>
</dbReference>
<dbReference type="Gene3D" id="3.40.50.720">
    <property type="entry name" value="NAD(P)-binding Rossmann-like Domain"/>
    <property type="match status" value="1"/>
</dbReference>
<dbReference type="PANTHER" id="PTHR43439">
    <property type="entry name" value="PHENYLACETATE-COENZYME A LIGASE"/>
    <property type="match status" value="1"/>
</dbReference>
<dbReference type="InterPro" id="IPR036291">
    <property type="entry name" value="NAD(P)-bd_dom_sf"/>
</dbReference>
<protein>
    <submittedName>
        <fullName evidence="3">Uncharacterized protein</fullName>
    </submittedName>
</protein>
<keyword evidence="4" id="KW-1185">Reference proteome</keyword>
<comment type="caution">
    <text evidence="3">The sequence shown here is derived from an EMBL/GenBank/DDBJ whole genome shotgun (WGS) entry which is preliminary data.</text>
</comment>
<evidence type="ECO:0000313" key="3">
    <source>
        <dbReference type="EMBL" id="KAG6371190.1"/>
    </source>
</evidence>
<organism evidence="3 4">
    <name type="scientific">Boletus reticuloceps</name>
    <dbReference type="NCBI Taxonomy" id="495285"/>
    <lineage>
        <taxon>Eukaryota</taxon>
        <taxon>Fungi</taxon>
        <taxon>Dikarya</taxon>
        <taxon>Basidiomycota</taxon>
        <taxon>Agaricomycotina</taxon>
        <taxon>Agaricomycetes</taxon>
        <taxon>Agaricomycetidae</taxon>
        <taxon>Boletales</taxon>
        <taxon>Boletineae</taxon>
        <taxon>Boletaceae</taxon>
        <taxon>Boletoideae</taxon>
        <taxon>Boletus</taxon>
    </lineage>
</organism>
<dbReference type="InterPro" id="IPR051414">
    <property type="entry name" value="Adenylate-forming_Reductase"/>
</dbReference>
<name>A0A8I2YG16_9AGAM</name>
<accession>A0A8I2YG16</accession>
<reference evidence="3" key="1">
    <citation type="submission" date="2021-03" db="EMBL/GenBank/DDBJ databases">
        <title>Evolutionary innovations through gain and loss of genes in the ectomycorrhizal Boletales.</title>
        <authorList>
            <person name="Wu G."/>
            <person name="Miyauchi S."/>
            <person name="Morin E."/>
            <person name="Yang Z.-L."/>
            <person name="Xu J."/>
            <person name="Martin F.M."/>
        </authorList>
    </citation>
    <scope>NUCLEOTIDE SEQUENCE</scope>
    <source>
        <strain evidence="3">BR01</strain>
    </source>
</reference>
<keyword evidence="1" id="KW-0596">Phosphopantetheine</keyword>
<proteinExistence type="predicted"/>
<evidence type="ECO:0000256" key="2">
    <source>
        <dbReference type="ARBA" id="ARBA00022553"/>
    </source>
</evidence>
<evidence type="ECO:0000256" key="1">
    <source>
        <dbReference type="ARBA" id="ARBA00022450"/>
    </source>
</evidence>
<sequence length="211" mass="22844">MNEQVIVRSVIHATSLRIGQIVGGHGGSWATTDWFPILVKSSIALGVLPGATGGVSWLREEEVASAILETAFAKEAPPPALNIVNPRSAPWAEIIAFVRRAILKRKALAEEDLPIVPFGEWFVLLERKAEKATEDDLAKIPAIKLLEFFRALARGDETIRSMGIDTTEAAGMTNFSITKAQGVSETMANMRAIGEVEADAWVGYWVGKGAF</sequence>
<gene>
    <name evidence="3" type="ORF">JVT61DRAFT_9812</name>
</gene>